<feature type="transmembrane region" description="Helical" evidence="8">
    <location>
        <begin position="289"/>
        <end position="309"/>
    </location>
</feature>
<feature type="transmembrane region" description="Helical" evidence="8">
    <location>
        <begin position="345"/>
        <end position="362"/>
    </location>
</feature>
<evidence type="ECO:0000256" key="8">
    <source>
        <dbReference type="SAM" id="Phobius"/>
    </source>
</evidence>
<evidence type="ECO:0000256" key="5">
    <source>
        <dbReference type="ARBA" id="ARBA00022989"/>
    </source>
</evidence>
<dbReference type="InterPro" id="IPR002656">
    <property type="entry name" value="Acyl_transf_3_dom"/>
</dbReference>
<gene>
    <name evidence="11" type="ORF">J5V48_05645</name>
</gene>
<proteinExistence type="predicted"/>
<evidence type="ECO:0000313" key="11">
    <source>
        <dbReference type="EMBL" id="MBW7570376.1"/>
    </source>
</evidence>
<evidence type="ECO:0000256" key="7">
    <source>
        <dbReference type="ARBA" id="ARBA00023315"/>
    </source>
</evidence>
<feature type="transmembrane region" description="Helical" evidence="8">
    <location>
        <begin position="229"/>
        <end position="248"/>
    </location>
</feature>
<dbReference type="GO" id="GO:0016746">
    <property type="term" value="F:acyltransferase activity"/>
    <property type="evidence" value="ECO:0007669"/>
    <property type="project" value="UniProtKB-KW"/>
</dbReference>
<dbReference type="PANTHER" id="PTHR23028:SF53">
    <property type="entry name" value="ACYL_TRANSF_3 DOMAIN-CONTAINING PROTEIN"/>
    <property type="match status" value="1"/>
</dbReference>
<evidence type="ECO:0000256" key="2">
    <source>
        <dbReference type="ARBA" id="ARBA00022475"/>
    </source>
</evidence>
<feature type="domain" description="Acyltransferase 3" evidence="9">
    <location>
        <begin position="6"/>
        <end position="333"/>
    </location>
</feature>
<dbReference type="Pfam" id="PF19040">
    <property type="entry name" value="SGNH"/>
    <property type="match status" value="1"/>
</dbReference>
<keyword evidence="12" id="KW-1185">Reference proteome</keyword>
<feature type="transmembrane region" description="Helical" evidence="8">
    <location>
        <begin position="42"/>
        <end position="62"/>
    </location>
</feature>
<evidence type="ECO:0000313" key="12">
    <source>
        <dbReference type="Proteomes" id="UP000731465"/>
    </source>
</evidence>
<dbReference type="EMBL" id="JAGFNY010000015">
    <property type="protein sequence ID" value="MBW7570376.1"/>
    <property type="molecule type" value="Genomic_DNA"/>
</dbReference>
<reference evidence="11 12" key="1">
    <citation type="submission" date="2021-03" db="EMBL/GenBank/DDBJ databases">
        <title>Succinivibrio sp. nov. isolated from feces of cow.</title>
        <authorList>
            <person name="Choi J.-Y."/>
        </authorList>
    </citation>
    <scope>NUCLEOTIDE SEQUENCE [LARGE SCALE GENOMIC DNA]</scope>
    <source>
        <strain evidence="11 12">AGMB01872</strain>
    </source>
</reference>
<feature type="transmembrane region" description="Helical" evidence="8">
    <location>
        <begin position="83"/>
        <end position="102"/>
    </location>
</feature>
<accession>A0ABS7DIK7</accession>
<comment type="subcellular location">
    <subcellularLocation>
        <location evidence="1">Cell membrane</location>
        <topology evidence="1">Multi-pass membrane protein</topology>
    </subcellularLocation>
</comment>
<dbReference type="RefSeq" id="WP_219937595.1">
    <property type="nucleotide sequence ID" value="NZ_JAGFNY010000015.1"/>
</dbReference>
<dbReference type="Proteomes" id="UP000731465">
    <property type="component" value="Unassembled WGS sequence"/>
</dbReference>
<protein>
    <submittedName>
        <fullName evidence="11">Acyltransferase</fullName>
    </submittedName>
</protein>
<evidence type="ECO:0000256" key="6">
    <source>
        <dbReference type="ARBA" id="ARBA00023136"/>
    </source>
</evidence>
<keyword evidence="3" id="KW-0808">Transferase</keyword>
<dbReference type="InterPro" id="IPR050879">
    <property type="entry name" value="Acyltransferase_3"/>
</dbReference>
<evidence type="ECO:0000256" key="3">
    <source>
        <dbReference type="ARBA" id="ARBA00022679"/>
    </source>
</evidence>
<organism evidence="11 12">
    <name type="scientific">Succinivibrio faecicola</name>
    <dbReference type="NCBI Taxonomy" id="2820300"/>
    <lineage>
        <taxon>Bacteria</taxon>
        <taxon>Pseudomonadati</taxon>
        <taxon>Pseudomonadota</taxon>
        <taxon>Gammaproteobacteria</taxon>
        <taxon>Aeromonadales</taxon>
        <taxon>Succinivibrionaceae</taxon>
        <taxon>Succinivibrio</taxon>
    </lineage>
</organism>
<keyword evidence="6 8" id="KW-0472">Membrane</keyword>
<dbReference type="SUPFAM" id="SSF52266">
    <property type="entry name" value="SGNH hydrolase"/>
    <property type="match status" value="1"/>
</dbReference>
<evidence type="ECO:0000259" key="9">
    <source>
        <dbReference type="Pfam" id="PF01757"/>
    </source>
</evidence>
<feature type="transmembrane region" description="Helical" evidence="8">
    <location>
        <begin position="315"/>
        <end position="338"/>
    </location>
</feature>
<keyword evidence="5 8" id="KW-1133">Transmembrane helix</keyword>
<dbReference type="Pfam" id="PF01757">
    <property type="entry name" value="Acyl_transf_3"/>
    <property type="match status" value="1"/>
</dbReference>
<dbReference type="PANTHER" id="PTHR23028">
    <property type="entry name" value="ACETYLTRANSFERASE"/>
    <property type="match status" value="1"/>
</dbReference>
<comment type="caution">
    <text evidence="11">The sequence shown here is derived from an EMBL/GenBank/DDBJ whole genome shotgun (WGS) entry which is preliminary data.</text>
</comment>
<feature type="transmembrane region" description="Helical" evidence="8">
    <location>
        <begin position="197"/>
        <end position="217"/>
    </location>
</feature>
<dbReference type="Gene3D" id="3.40.50.1110">
    <property type="entry name" value="SGNH hydrolase"/>
    <property type="match status" value="1"/>
</dbReference>
<evidence type="ECO:0000259" key="10">
    <source>
        <dbReference type="Pfam" id="PF19040"/>
    </source>
</evidence>
<evidence type="ECO:0000256" key="4">
    <source>
        <dbReference type="ARBA" id="ARBA00022692"/>
    </source>
</evidence>
<keyword evidence="4 8" id="KW-0812">Transmembrane</keyword>
<name>A0ABS7DIK7_9GAMM</name>
<evidence type="ECO:0000256" key="1">
    <source>
        <dbReference type="ARBA" id="ARBA00004651"/>
    </source>
</evidence>
<feature type="transmembrane region" description="Helical" evidence="8">
    <location>
        <begin position="144"/>
        <end position="163"/>
    </location>
</feature>
<dbReference type="InterPro" id="IPR043968">
    <property type="entry name" value="SGNH"/>
</dbReference>
<sequence>MQKIRNDIDFLKAVAILCVVFYHLFDLLNISYNLNIHLFDGGFLGVDIFLVISGYLITGSIFKSLNSESFSLKSFYSKRLLRLYPPLIVLILFCLIFGYFLLFPDVYKETAIESVNALIGTSNIRFANSGGYFSLDNSDKVLLHTWYIALTVQFYLICPILISILNRCFKANTKFYVLGFTVFLIIASVLLSKNEKAYLLTQTRIFELFIGATVFMFQDEIRSLLRLKGSLSLIIFYCAALMLVYTVLTTSLSDSYWNPSTSALTIIATSLILILNYEKSFIINTKFNFIGKMSYSIYLWHWTIFVFALKMGLNTSASSCIVVLLITLIISYISFISIEKRKLKNSFIIISLICICLSYLYIKKVKGDNYLSSFMVETKLTFEPKTPKIDFILDDQKVFILGKSDKKPDIFITGDSHTMQYFDFFNDVYSGSVYYSAYEATMAYGPVFNNMNAVYLNIGKSKRQNFYKAYIHTLNELEDNATVIISNNYFLHYKPYLAEKALKDSDESFELFLKDMISDIDSQVQKHKKLNFNIVGQGIYTTFTIAKCLKTDLHDSFLRYVIKQDNCFETYDFIFERRQKINKALNQYAQNNKNVFFIDRNEPLLKIDNYKNSIYTTVDKNKKPLFRDNHHYTPIGGIQIGEYIIKNLNKR</sequence>
<feature type="transmembrane region" description="Helical" evidence="8">
    <location>
        <begin position="175"/>
        <end position="191"/>
    </location>
</feature>
<dbReference type="InterPro" id="IPR036514">
    <property type="entry name" value="SGNH_hydro_sf"/>
</dbReference>
<feature type="domain" description="SGNH" evidence="10">
    <location>
        <begin position="400"/>
        <end position="643"/>
    </location>
</feature>
<feature type="transmembrane region" description="Helical" evidence="8">
    <location>
        <begin position="12"/>
        <end position="30"/>
    </location>
</feature>
<feature type="transmembrane region" description="Helical" evidence="8">
    <location>
        <begin position="260"/>
        <end position="277"/>
    </location>
</feature>
<keyword evidence="2" id="KW-1003">Cell membrane</keyword>
<keyword evidence="7 11" id="KW-0012">Acyltransferase</keyword>